<keyword evidence="1" id="KW-0472">Membrane</keyword>
<dbReference type="InterPro" id="IPR021759">
    <property type="entry name" value="WxLIP_HBD"/>
</dbReference>
<dbReference type="RefSeq" id="WP_208929977.1">
    <property type="nucleotide sequence ID" value="NZ_CP013655.1"/>
</dbReference>
<dbReference type="Pfam" id="PF06030">
    <property type="entry name" value="WxLIP_PGBD"/>
    <property type="match status" value="1"/>
</dbReference>
<feature type="transmembrane region" description="Helical" evidence="1">
    <location>
        <begin position="310"/>
        <end position="330"/>
    </location>
</feature>
<keyword evidence="6" id="KW-1185">Reference proteome</keyword>
<accession>A0A0U2WNC6</accession>
<feature type="domain" description="WxL Interacting Protein host binding" evidence="4">
    <location>
        <begin position="165"/>
        <end position="298"/>
    </location>
</feature>
<organism evidence="5 6">
    <name type="scientific">Enterococcus rotai</name>
    <dbReference type="NCBI Taxonomy" id="118060"/>
    <lineage>
        <taxon>Bacteria</taxon>
        <taxon>Bacillati</taxon>
        <taxon>Bacillota</taxon>
        <taxon>Bacilli</taxon>
        <taxon>Lactobacillales</taxon>
        <taxon>Enterococcaceae</taxon>
        <taxon>Enterococcus</taxon>
    </lineage>
</organism>
<dbReference type="InterPro" id="IPR010317">
    <property type="entry name" value="WxLIP_PGBD"/>
</dbReference>
<dbReference type="Proteomes" id="UP000067523">
    <property type="component" value="Chromosome"/>
</dbReference>
<keyword evidence="1" id="KW-0812">Transmembrane</keyword>
<dbReference type="KEGG" id="erx:ATZ35_06190"/>
<dbReference type="STRING" id="118060.ATZ35_06190"/>
<evidence type="ECO:0000259" key="3">
    <source>
        <dbReference type="Pfam" id="PF06030"/>
    </source>
</evidence>
<dbReference type="EMBL" id="CP013655">
    <property type="protein sequence ID" value="ALS36758.1"/>
    <property type="molecule type" value="Genomic_DNA"/>
</dbReference>
<dbReference type="PROSITE" id="PS51257">
    <property type="entry name" value="PROKAR_LIPOPROTEIN"/>
    <property type="match status" value="1"/>
</dbReference>
<sequence>MLKRLLKVIVPLVFFTFGCLVGTSNSWAQDADYEVKAIPSVKQVDKTKTYFDLRLNPEEKQTIMVKVTNRSDQAQTINTKIKTATTNTNGIVEYINSDQNESIDLPHDLSKFVKTNTAKMTLAPHESKDVEYTITMPQTDFSGILSGGIIFTSENTEKPKESSADVAIKNQFGYVIALVLHGDKEVKPDLDLTKVSLGQVNNRNTVFAHLTNDKAAYLNRLNVNVNIRKKNTDTVLYEAKKSELQMAPNSVFNYPVSLQETKFKPGKYLLTVHAESKGQVWDFEKEFEIKAKEAEKLNDQAYIHQEKQHYLLYLVVFIIFILLIIGLILYRKRQQKIKQLEEKIAELKKNEEQN</sequence>
<keyword evidence="2" id="KW-0732">Signal</keyword>
<reference evidence="6" key="1">
    <citation type="submission" date="2015-12" db="EMBL/GenBank/DDBJ databases">
        <authorList>
            <person name="Lauer A."/>
            <person name="Humrighouse B."/>
            <person name="Loparev V."/>
            <person name="Shewmaker P.L."/>
            <person name="Whitney A.M."/>
            <person name="McLaughlin R.W."/>
        </authorList>
    </citation>
    <scope>NUCLEOTIDE SEQUENCE [LARGE SCALE GENOMIC DNA]</scope>
    <source>
        <strain evidence="6">LMG 26678</strain>
    </source>
</reference>
<proteinExistence type="predicted"/>
<evidence type="ECO:0000256" key="1">
    <source>
        <dbReference type="SAM" id="Phobius"/>
    </source>
</evidence>
<keyword evidence="1" id="KW-1133">Transmembrane helix</keyword>
<feature type="domain" description="WxL Interacting Protein peptidoglycan binding" evidence="3">
    <location>
        <begin position="33"/>
        <end position="152"/>
    </location>
</feature>
<dbReference type="AlphaFoldDB" id="A0A0U2WNC6"/>
<gene>
    <name evidence="5" type="ORF">ATZ35_06190</name>
</gene>
<evidence type="ECO:0000256" key="2">
    <source>
        <dbReference type="SAM" id="SignalP"/>
    </source>
</evidence>
<evidence type="ECO:0000313" key="5">
    <source>
        <dbReference type="EMBL" id="ALS36758.1"/>
    </source>
</evidence>
<dbReference type="Pfam" id="PF11797">
    <property type="entry name" value="WxLIP_HBD"/>
    <property type="match status" value="1"/>
</dbReference>
<name>A0A0U2WNC6_9ENTE</name>
<feature type="chain" id="PRO_5006833746" evidence="2">
    <location>
        <begin position="29"/>
        <end position="354"/>
    </location>
</feature>
<evidence type="ECO:0000259" key="4">
    <source>
        <dbReference type="Pfam" id="PF11797"/>
    </source>
</evidence>
<evidence type="ECO:0000313" key="6">
    <source>
        <dbReference type="Proteomes" id="UP000067523"/>
    </source>
</evidence>
<feature type="signal peptide" evidence="2">
    <location>
        <begin position="1"/>
        <end position="28"/>
    </location>
</feature>
<protein>
    <submittedName>
        <fullName evidence="5">Uncharacterized protein</fullName>
    </submittedName>
</protein>